<dbReference type="Proteomes" id="UP001062846">
    <property type="component" value="Chromosome 8"/>
</dbReference>
<comment type="caution">
    <text evidence="1">The sequence shown here is derived from an EMBL/GenBank/DDBJ whole genome shotgun (WGS) entry which is preliminary data.</text>
</comment>
<dbReference type="EMBL" id="CM046395">
    <property type="protein sequence ID" value="KAI8540805.1"/>
    <property type="molecule type" value="Genomic_DNA"/>
</dbReference>
<name>A0ACC0MIK2_RHOML</name>
<evidence type="ECO:0000313" key="1">
    <source>
        <dbReference type="EMBL" id="KAI8540805.1"/>
    </source>
</evidence>
<keyword evidence="2" id="KW-1185">Reference proteome</keyword>
<organism evidence="1 2">
    <name type="scientific">Rhododendron molle</name>
    <name type="common">Chinese azalea</name>
    <name type="synonym">Azalea mollis</name>
    <dbReference type="NCBI Taxonomy" id="49168"/>
    <lineage>
        <taxon>Eukaryota</taxon>
        <taxon>Viridiplantae</taxon>
        <taxon>Streptophyta</taxon>
        <taxon>Embryophyta</taxon>
        <taxon>Tracheophyta</taxon>
        <taxon>Spermatophyta</taxon>
        <taxon>Magnoliopsida</taxon>
        <taxon>eudicotyledons</taxon>
        <taxon>Gunneridae</taxon>
        <taxon>Pentapetalae</taxon>
        <taxon>asterids</taxon>
        <taxon>Ericales</taxon>
        <taxon>Ericaceae</taxon>
        <taxon>Ericoideae</taxon>
        <taxon>Rhodoreae</taxon>
        <taxon>Rhododendron</taxon>
    </lineage>
</organism>
<proteinExistence type="predicted"/>
<sequence>MDTISTSTLPWLLPLLILLLLLPILSLQILLRTKRKKPNLCPKLPPSPPRLPIIGNLHQLGKLPHQSLYRLSQKHGPIMLLQLGYIPTLVVSSAEFAKQVSKTHDLHFCSRPRSPGPRRLSYDYLDVAFSPYSDSWRARRKLFVSELFSAKRSKIFMRAREVEIDHLIRSLCQSPPNSAINFDEKIFALVDGIVCRVAFGKSYEGKQFKGQKCQEVIGETIKMMDSFSAENFFPSFGWIVDLLSGHRGRLEKCFGNLDEYFGRVIDDHLDLGREKLEQKDQDFIDVLVGLLKDDESSDFRFTKDHIKALILNAFIGGVDTIAVAMVWAMSEVIKNSHVIEKLQEEIRSGLGKKSAFDPNDLSNLKYLKMVVKETLRLHPPAPLLIAHETLSHCKLGNNDDGYDVLAQTRVLINAWAIGRDPNYWKNPNEFFPERFEDNDVDFRGQHFELLPFGAGRRICPSIGMASSTVELILANLLFHFDWEMPCGMRREDISMEEEGGITTHKKAPLCLVPIRYDLARVVR</sequence>
<reference evidence="1" key="1">
    <citation type="submission" date="2022-02" db="EMBL/GenBank/DDBJ databases">
        <title>Plant Genome Project.</title>
        <authorList>
            <person name="Zhang R.-G."/>
        </authorList>
    </citation>
    <scope>NUCLEOTIDE SEQUENCE</scope>
    <source>
        <strain evidence="1">AT1</strain>
    </source>
</reference>
<protein>
    <submittedName>
        <fullName evidence="1">Uncharacterized protein</fullName>
    </submittedName>
</protein>
<evidence type="ECO:0000313" key="2">
    <source>
        <dbReference type="Proteomes" id="UP001062846"/>
    </source>
</evidence>
<gene>
    <name evidence="1" type="ORF">RHMOL_Rhmol08G0013600</name>
</gene>
<accession>A0ACC0MIK2</accession>